<feature type="region of interest" description="Disordered" evidence="1">
    <location>
        <begin position="71"/>
        <end position="96"/>
    </location>
</feature>
<evidence type="ECO:0000313" key="2">
    <source>
        <dbReference type="EMBL" id="TFK10371.1"/>
    </source>
</evidence>
<comment type="caution">
    <text evidence="2">The sequence shown here is derived from an EMBL/GenBank/DDBJ whole genome shotgun (WGS) entry which is preliminary data.</text>
</comment>
<protein>
    <submittedName>
        <fullName evidence="2">Left-right determination factor 2-like</fullName>
    </submittedName>
</protein>
<organism evidence="2 3">
    <name type="scientific">Platysternon megacephalum</name>
    <name type="common">big-headed turtle</name>
    <dbReference type="NCBI Taxonomy" id="55544"/>
    <lineage>
        <taxon>Eukaryota</taxon>
        <taxon>Metazoa</taxon>
        <taxon>Chordata</taxon>
        <taxon>Craniata</taxon>
        <taxon>Vertebrata</taxon>
        <taxon>Euteleostomi</taxon>
        <taxon>Archelosauria</taxon>
        <taxon>Testudinata</taxon>
        <taxon>Testudines</taxon>
        <taxon>Cryptodira</taxon>
        <taxon>Durocryptodira</taxon>
        <taxon>Testudinoidea</taxon>
        <taxon>Platysternidae</taxon>
        <taxon>Platysternon</taxon>
    </lineage>
</organism>
<proteinExistence type="predicted"/>
<dbReference type="AlphaFoldDB" id="A0A4D9EGM9"/>
<sequence length="142" mass="14513">MGQQRGNYLVMLAPPVPAAAAATAAACPPATTGASLRRRHLLSLGSGAANVIQAKQQEPAGRCCLALVRGSHRPTPASGGESAGVRRSSSQGQPAPPAALFPAPFSACFCLLRLPLLPGARSGPKLLLRCLLLLLSSPRFAL</sequence>
<reference evidence="2 3" key="2">
    <citation type="submission" date="2019-04" db="EMBL/GenBank/DDBJ databases">
        <title>The genome sequence of big-headed turtle.</title>
        <authorList>
            <person name="Gong S."/>
        </authorList>
    </citation>
    <scope>NUCLEOTIDE SEQUENCE [LARGE SCALE GENOMIC DNA]</scope>
    <source>
        <strain evidence="2">DO16091913</strain>
        <tissue evidence="2">Muscle</tissue>
    </source>
</reference>
<keyword evidence="3" id="KW-1185">Reference proteome</keyword>
<dbReference type="EMBL" id="QXTE01000041">
    <property type="protein sequence ID" value="TFK10371.1"/>
    <property type="molecule type" value="Genomic_DNA"/>
</dbReference>
<dbReference type="PROSITE" id="PS51257">
    <property type="entry name" value="PROKAR_LIPOPROTEIN"/>
    <property type="match status" value="1"/>
</dbReference>
<evidence type="ECO:0000313" key="3">
    <source>
        <dbReference type="Proteomes" id="UP000297703"/>
    </source>
</evidence>
<name>A0A4D9EGM9_9SAUR</name>
<dbReference type="Proteomes" id="UP000297703">
    <property type="component" value="Unassembled WGS sequence"/>
</dbReference>
<evidence type="ECO:0000256" key="1">
    <source>
        <dbReference type="SAM" id="MobiDB-lite"/>
    </source>
</evidence>
<reference evidence="2 3" key="1">
    <citation type="submission" date="2019-04" db="EMBL/GenBank/DDBJ databases">
        <title>Draft genome of the big-headed turtle Platysternon megacephalum.</title>
        <authorList>
            <person name="Gong S."/>
        </authorList>
    </citation>
    <scope>NUCLEOTIDE SEQUENCE [LARGE SCALE GENOMIC DNA]</scope>
    <source>
        <strain evidence="2">DO16091913</strain>
        <tissue evidence="2">Muscle</tissue>
    </source>
</reference>
<gene>
    <name evidence="2" type="ORF">DR999_PMT06536</name>
</gene>
<accession>A0A4D9EGM9</accession>